<dbReference type="OrthoDB" id="1014182at2"/>
<organism evidence="1 2">
    <name type="scientific">Chryseobacterium ureilyticum</name>
    <dbReference type="NCBI Taxonomy" id="373668"/>
    <lineage>
        <taxon>Bacteria</taxon>
        <taxon>Pseudomonadati</taxon>
        <taxon>Bacteroidota</taxon>
        <taxon>Flavobacteriia</taxon>
        <taxon>Flavobacteriales</taxon>
        <taxon>Weeksellaceae</taxon>
        <taxon>Chryseobacterium group</taxon>
        <taxon>Chryseobacterium</taxon>
    </lineage>
</organism>
<evidence type="ECO:0000313" key="2">
    <source>
        <dbReference type="Proteomes" id="UP000186744"/>
    </source>
</evidence>
<dbReference type="Proteomes" id="UP000186744">
    <property type="component" value="Unassembled WGS sequence"/>
</dbReference>
<keyword evidence="2" id="KW-1185">Reference proteome</keyword>
<dbReference type="EMBL" id="FTOL01000006">
    <property type="protein sequence ID" value="SIT13473.1"/>
    <property type="molecule type" value="Genomic_DNA"/>
</dbReference>
<accession>A0A1N7PS39</accession>
<dbReference type="AlphaFoldDB" id="A0A1N7PS39"/>
<name>A0A1N7PS39_9FLAO</name>
<dbReference type="STRING" id="373668.SAMN05421786_106142"/>
<protein>
    <submittedName>
        <fullName evidence="1">Uncharacterized protein</fullName>
    </submittedName>
</protein>
<evidence type="ECO:0000313" key="1">
    <source>
        <dbReference type="EMBL" id="SIT13473.1"/>
    </source>
</evidence>
<sequence length="258" mass="30475">MSSSVQISLQAPASYTVQRKYTYEYVKNMLGRSQSLAFEFDTEYNDLTKDIVSNPIIKIKREHVFMNEDYLEDTLIGELVETCSSTLFPLNLITNQYGFLKGIDNHKDIISRWNQIKPNLLLLYNNDTSLHFIQKVECLYKSPENLLKSFQCDWFFITFFFPLYGEYGKERILELDYDFPIFPDAKETYQLFMELQNVHDESGKTVVLISGKSLQKEENTLKGYVLLNEDKTIHEIVFHFDFTENQEVIKIRIWEENN</sequence>
<proteinExistence type="predicted"/>
<gene>
    <name evidence="1" type="ORF">SAMN05421786_106142</name>
</gene>
<reference evidence="2" key="1">
    <citation type="submission" date="2017-01" db="EMBL/GenBank/DDBJ databases">
        <authorList>
            <person name="Varghese N."/>
            <person name="Submissions S."/>
        </authorList>
    </citation>
    <scope>NUCLEOTIDE SEQUENCE [LARGE SCALE GENOMIC DNA]</scope>
    <source>
        <strain evidence="2">DSM 18017</strain>
    </source>
</reference>
<dbReference type="RefSeq" id="WP_076553027.1">
    <property type="nucleotide sequence ID" value="NZ_FTOL01000006.1"/>
</dbReference>